<keyword evidence="6" id="KW-0411">Iron-sulfur</keyword>
<evidence type="ECO:0000259" key="8">
    <source>
        <dbReference type="Pfam" id="PF03167"/>
    </source>
</evidence>
<comment type="caution">
    <text evidence="9">The sequence shown here is derived from an EMBL/GenBank/DDBJ whole genome shotgun (WGS) entry which is preliminary data.</text>
</comment>
<dbReference type="GO" id="GO:0046872">
    <property type="term" value="F:metal ion binding"/>
    <property type="evidence" value="ECO:0007669"/>
    <property type="project" value="UniProtKB-KW"/>
</dbReference>
<reference evidence="9 10" key="1">
    <citation type="submission" date="2015-10" db="EMBL/GenBank/DDBJ databases">
        <title>Mycobacterium gordonae draft genome assembly.</title>
        <authorList>
            <person name="Ustinova V."/>
            <person name="Smirnova T."/>
            <person name="Blagodatskikh K."/>
            <person name="Varlamov D."/>
            <person name="Larionova E."/>
            <person name="Chernousova L."/>
        </authorList>
    </citation>
    <scope>NUCLEOTIDE SEQUENCE [LARGE SCALE GENOMIC DNA]</scope>
    <source>
        <strain evidence="9 10">CTRI 14-8773</strain>
    </source>
</reference>
<evidence type="ECO:0000256" key="4">
    <source>
        <dbReference type="ARBA" id="ARBA00022801"/>
    </source>
</evidence>
<name>A0A0Q2RXP7_MYCGO</name>
<dbReference type="GO" id="GO:0051539">
    <property type="term" value="F:4 iron, 4 sulfur cluster binding"/>
    <property type="evidence" value="ECO:0007669"/>
    <property type="project" value="UniProtKB-KW"/>
</dbReference>
<keyword evidence="2" id="KW-0479">Metal-binding</keyword>
<evidence type="ECO:0000256" key="5">
    <source>
        <dbReference type="ARBA" id="ARBA00023004"/>
    </source>
</evidence>
<evidence type="ECO:0000256" key="3">
    <source>
        <dbReference type="ARBA" id="ARBA00022763"/>
    </source>
</evidence>
<dbReference type="SUPFAM" id="SSF52141">
    <property type="entry name" value="Uracil-DNA glycosylase-like"/>
    <property type="match status" value="1"/>
</dbReference>
<keyword evidence="4" id="KW-0378">Hydrolase</keyword>
<evidence type="ECO:0000313" key="9">
    <source>
        <dbReference type="EMBL" id="KQH79995.1"/>
    </source>
</evidence>
<accession>A0A0Q2RXP7</accession>
<dbReference type="InterPro" id="IPR036895">
    <property type="entry name" value="Uracil-DNA_glycosylase-like_sf"/>
</dbReference>
<dbReference type="GO" id="GO:0097506">
    <property type="term" value="F:deaminated base DNA N-glycosylase activity"/>
    <property type="evidence" value="ECO:0007669"/>
    <property type="project" value="UniProtKB-ARBA"/>
</dbReference>
<evidence type="ECO:0000256" key="2">
    <source>
        <dbReference type="ARBA" id="ARBA00022723"/>
    </source>
</evidence>
<evidence type="ECO:0000256" key="6">
    <source>
        <dbReference type="ARBA" id="ARBA00023014"/>
    </source>
</evidence>
<evidence type="ECO:0000256" key="1">
    <source>
        <dbReference type="ARBA" id="ARBA00022485"/>
    </source>
</evidence>
<dbReference type="AlphaFoldDB" id="A0A0Q2RXP7"/>
<dbReference type="EMBL" id="LKTM01000052">
    <property type="protein sequence ID" value="KQH79995.1"/>
    <property type="molecule type" value="Genomic_DNA"/>
</dbReference>
<dbReference type="InterPro" id="IPR051536">
    <property type="entry name" value="UDG_Type-4/5"/>
</dbReference>
<dbReference type="Gene3D" id="3.40.470.10">
    <property type="entry name" value="Uracil-DNA glycosylase-like domain"/>
    <property type="match status" value="1"/>
</dbReference>
<keyword evidence="7" id="KW-0234">DNA repair</keyword>
<gene>
    <name evidence="9" type="ORF">AO501_07515</name>
</gene>
<dbReference type="Proteomes" id="UP000051677">
    <property type="component" value="Unassembled WGS sequence"/>
</dbReference>
<keyword evidence="1" id="KW-0004">4Fe-4S</keyword>
<dbReference type="PANTHER" id="PTHR33693">
    <property type="entry name" value="TYPE-5 URACIL-DNA GLYCOSYLASE"/>
    <property type="match status" value="1"/>
</dbReference>
<evidence type="ECO:0000313" key="10">
    <source>
        <dbReference type="Proteomes" id="UP000051677"/>
    </source>
</evidence>
<dbReference type="Pfam" id="PF03167">
    <property type="entry name" value="UDG"/>
    <property type="match status" value="1"/>
</dbReference>
<keyword evidence="3" id="KW-0227">DNA damage</keyword>
<feature type="domain" description="Uracil-DNA glycosylase-like" evidence="8">
    <location>
        <begin position="11"/>
        <end position="89"/>
    </location>
</feature>
<keyword evidence="5" id="KW-0408">Iron</keyword>
<organism evidence="9 10">
    <name type="scientific">Mycobacterium gordonae</name>
    <dbReference type="NCBI Taxonomy" id="1778"/>
    <lineage>
        <taxon>Bacteria</taxon>
        <taxon>Bacillati</taxon>
        <taxon>Actinomycetota</taxon>
        <taxon>Actinomycetes</taxon>
        <taxon>Mycobacteriales</taxon>
        <taxon>Mycobacteriaceae</taxon>
        <taxon>Mycobacterium</taxon>
    </lineage>
</organism>
<dbReference type="InterPro" id="IPR005122">
    <property type="entry name" value="Uracil-DNA_glycosylase-like"/>
</dbReference>
<protein>
    <recommendedName>
        <fullName evidence="8">Uracil-DNA glycosylase-like domain-containing protein</fullName>
    </recommendedName>
</protein>
<proteinExistence type="predicted"/>
<evidence type="ECO:0000256" key="7">
    <source>
        <dbReference type="ARBA" id="ARBA00023204"/>
    </source>
</evidence>
<dbReference type="GO" id="GO:0006281">
    <property type="term" value="P:DNA repair"/>
    <property type="evidence" value="ECO:0007669"/>
    <property type="project" value="UniProtKB-KW"/>
</dbReference>
<sequence length="91" mass="9746">MNIPRLTASAPGYGSLSSPVALVGQSLCEKCMESQIPFTGGSGDLIVESIERAGQRKRSNIFISNAVHCHPPKNRASHEYEIVNCSPHLGP</sequence>